<dbReference type="InterPro" id="IPR000203">
    <property type="entry name" value="GPS"/>
</dbReference>
<dbReference type="GO" id="GO:0005886">
    <property type="term" value="C:plasma membrane"/>
    <property type="evidence" value="ECO:0007669"/>
    <property type="project" value="TreeGrafter"/>
</dbReference>
<dbReference type="GO" id="GO:0007166">
    <property type="term" value="P:cell surface receptor signaling pathway"/>
    <property type="evidence" value="ECO:0007669"/>
    <property type="project" value="InterPro"/>
</dbReference>
<name>A0AAV9R7I0_9TELE</name>
<feature type="transmembrane region" description="Helical" evidence="8">
    <location>
        <begin position="63"/>
        <end position="83"/>
    </location>
</feature>
<evidence type="ECO:0000256" key="8">
    <source>
        <dbReference type="SAM" id="Phobius"/>
    </source>
</evidence>
<evidence type="ECO:0000259" key="10">
    <source>
        <dbReference type="PROSITE" id="PS50261"/>
    </source>
</evidence>
<keyword evidence="3" id="KW-0677">Repeat</keyword>
<accession>A0AAV9R7I0</accession>
<dbReference type="GO" id="GO:0043083">
    <property type="term" value="C:synaptic cleft"/>
    <property type="evidence" value="ECO:0007669"/>
    <property type="project" value="TreeGrafter"/>
</dbReference>
<evidence type="ECO:0000256" key="2">
    <source>
        <dbReference type="ARBA" id="ARBA00022692"/>
    </source>
</evidence>
<dbReference type="InterPro" id="IPR000832">
    <property type="entry name" value="GPCR_2_secretin-like"/>
</dbReference>
<dbReference type="InterPro" id="IPR017981">
    <property type="entry name" value="GPCR_2-like_7TM"/>
</dbReference>
<sequence length="752" mass="83442">KIYRKGNLRNDSWGAWSAKGCKTVLTDASHTKCSCDRVSTFAILAQQPRGITMEYSGVPSVTLIVGCGLSCLSLITLAVIYAILWRYIRSERSIILLNFCLSIVCSNILILVGQTQTHNVGVCIMTTAFLHFFFLASFCWVLTEAWQSYMAVTGKVRTRLIRKRFLCLGWGLPALVVAISMGFTKTKGYGTPLYCWLSLEGGLLYAFVGPAAAVVLVNMVIGILVFNKLVSRDGILDKKLKHRAGQMSEPHTGLTLKCAKCGVVSTTALSATTASNAMASLWSSCVVLPLLALTWMSAVLAMTDKRSILFQILFAVFDSLQGFVIVMVHCILRRETDFEKDVDIACRSALHKDMGSCRAATITGTLSRISLNDEEDEKVPEGLNYSTLPGNIISKVIIQQPSALHMPVGMGELKDQCMSDSNADMRRTVYLCTDDGMRQSDHDMGGHDMEGHPAQGQMMETDYIVMPRASVGAMSGSATLPTLIKEEPKMSVAMDTLPHERLKHYKIGPDFNINPSGMDHMNVNLEHQYPSAQEQMQTLPFEPRTAVKNFLAEMEETGGLSRSDTGSTISMSSLEKVMHTRKRHMELFQELNQKFQTLDRFRDIPNMGSMDKAMPKQNPWESYNPACEYQNYATMNVLESDTKDSLEMTPAEWEKCVNLPLDVQEGDFQTEVMAVRAASMCSPLHLGRGSPPSGEEEVPEEVGGGRVTSSFVKNKDKREKMKKQRPPPEFGSEKDDMTYLQSTLFNPWGQVP</sequence>
<dbReference type="PANTHER" id="PTHR12011:SF40">
    <property type="entry name" value="ADHESION G PROTEIN-COUPLED RECEPTOR B3"/>
    <property type="match status" value="1"/>
</dbReference>
<dbReference type="PRINTS" id="PR00249">
    <property type="entry name" value="GPCRSECRETIN"/>
</dbReference>
<dbReference type="PANTHER" id="PTHR12011">
    <property type="entry name" value="ADHESION G-PROTEIN COUPLED RECEPTOR"/>
    <property type="match status" value="1"/>
</dbReference>
<dbReference type="EMBL" id="JAHHUM010002168">
    <property type="protein sequence ID" value="KAK5605744.1"/>
    <property type="molecule type" value="Genomic_DNA"/>
</dbReference>
<evidence type="ECO:0000256" key="6">
    <source>
        <dbReference type="ARBA" id="ARBA00023157"/>
    </source>
</evidence>
<dbReference type="InterPro" id="IPR046338">
    <property type="entry name" value="GAIN_dom_sf"/>
</dbReference>
<comment type="caution">
    <text evidence="11">The sequence shown here is derived from an EMBL/GenBank/DDBJ whole genome shotgun (WGS) entry which is preliminary data.</text>
</comment>
<evidence type="ECO:0000256" key="7">
    <source>
        <dbReference type="SAM" id="MobiDB-lite"/>
    </source>
</evidence>
<dbReference type="Gene3D" id="1.20.1070.10">
    <property type="entry name" value="Rhodopsin 7-helix transmembrane proteins"/>
    <property type="match status" value="1"/>
</dbReference>
<dbReference type="PROSITE" id="PS50221">
    <property type="entry name" value="GAIN_B"/>
    <property type="match status" value="1"/>
</dbReference>
<dbReference type="GO" id="GO:0007189">
    <property type="term" value="P:adenylate cyclase-activating G protein-coupled receptor signaling pathway"/>
    <property type="evidence" value="ECO:0007669"/>
    <property type="project" value="TreeGrafter"/>
</dbReference>
<keyword evidence="2 8" id="KW-0812">Transmembrane</keyword>
<dbReference type="InterPro" id="IPR057244">
    <property type="entry name" value="GAIN_B"/>
</dbReference>
<feature type="transmembrane region" description="Helical" evidence="8">
    <location>
        <begin position="164"/>
        <end position="183"/>
    </location>
</feature>
<evidence type="ECO:0000256" key="1">
    <source>
        <dbReference type="ARBA" id="ARBA00004141"/>
    </source>
</evidence>
<keyword evidence="11" id="KW-0675">Receptor</keyword>
<dbReference type="FunFam" id="2.60.220.50:FF:000027">
    <property type="entry name" value="Adhesion G protein-coupled receptor B3"/>
    <property type="match status" value="1"/>
</dbReference>
<dbReference type="GO" id="GO:0004930">
    <property type="term" value="F:G protein-coupled receptor activity"/>
    <property type="evidence" value="ECO:0007669"/>
    <property type="project" value="InterPro"/>
</dbReference>
<protein>
    <submittedName>
        <fullName evidence="11">Adhesion G protein-coupled receptor B3</fullName>
    </submittedName>
</protein>
<dbReference type="PROSITE" id="PS50261">
    <property type="entry name" value="G_PROTEIN_RECEP_F2_4"/>
    <property type="match status" value="1"/>
</dbReference>
<feature type="region of interest" description="Disordered" evidence="7">
    <location>
        <begin position="685"/>
        <end position="752"/>
    </location>
</feature>
<reference evidence="11 12" key="1">
    <citation type="submission" date="2021-06" db="EMBL/GenBank/DDBJ databases">
        <authorList>
            <person name="Palmer J.M."/>
        </authorList>
    </citation>
    <scope>NUCLEOTIDE SEQUENCE [LARGE SCALE GENOMIC DNA]</scope>
    <source>
        <strain evidence="11 12">MEX-2019</strain>
        <tissue evidence="11">Muscle</tissue>
    </source>
</reference>
<dbReference type="Gene3D" id="2.60.220.50">
    <property type="match status" value="1"/>
</dbReference>
<feature type="domain" description="GAIN-B" evidence="9">
    <location>
        <begin position="1"/>
        <end position="51"/>
    </location>
</feature>
<feature type="transmembrane region" description="Helical" evidence="8">
    <location>
        <begin position="95"/>
        <end position="113"/>
    </location>
</feature>
<dbReference type="AlphaFoldDB" id="A0AAV9R7I0"/>
<dbReference type="GO" id="GO:0016525">
    <property type="term" value="P:negative regulation of angiogenesis"/>
    <property type="evidence" value="ECO:0007669"/>
    <property type="project" value="InterPro"/>
</dbReference>
<dbReference type="SMART" id="SM00303">
    <property type="entry name" value="GPS"/>
    <property type="match status" value="1"/>
</dbReference>
<evidence type="ECO:0000313" key="12">
    <source>
        <dbReference type="Proteomes" id="UP001311232"/>
    </source>
</evidence>
<dbReference type="PRINTS" id="PR01694">
    <property type="entry name" value="BAIPRECURSOR"/>
</dbReference>
<keyword evidence="12" id="KW-1185">Reference proteome</keyword>
<evidence type="ECO:0000256" key="3">
    <source>
        <dbReference type="ARBA" id="ARBA00022737"/>
    </source>
</evidence>
<proteinExistence type="predicted"/>
<dbReference type="Pfam" id="PF01825">
    <property type="entry name" value="GPS"/>
    <property type="match status" value="1"/>
</dbReference>
<feature type="transmembrane region" description="Helical" evidence="8">
    <location>
        <begin position="281"/>
        <end position="302"/>
    </location>
</feature>
<evidence type="ECO:0000256" key="5">
    <source>
        <dbReference type="ARBA" id="ARBA00023136"/>
    </source>
</evidence>
<feature type="non-terminal residue" evidence="11">
    <location>
        <position position="1"/>
    </location>
</feature>
<dbReference type="GO" id="GO:0016322">
    <property type="term" value="P:neuron remodeling"/>
    <property type="evidence" value="ECO:0007669"/>
    <property type="project" value="TreeGrafter"/>
</dbReference>
<keyword evidence="4 8" id="KW-1133">Transmembrane helix</keyword>
<feature type="transmembrane region" description="Helical" evidence="8">
    <location>
        <begin position="203"/>
        <end position="226"/>
    </location>
</feature>
<feature type="domain" description="G-protein coupled receptors family 2 profile 2" evidence="10">
    <location>
        <begin position="59"/>
        <end position="333"/>
    </location>
</feature>
<feature type="transmembrane region" description="Helical" evidence="8">
    <location>
        <begin position="119"/>
        <end position="143"/>
    </location>
</feature>
<evidence type="ECO:0000256" key="4">
    <source>
        <dbReference type="ARBA" id="ARBA00022989"/>
    </source>
</evidence>
<gene>
    <name evidence="11" type="primary">ADGRB3_1</name>
    <name evidence="11" type="ORF">CRENBAI_006743</name>
</gene>
<dbReference type="Pfam" id="PF00002">
    <property type="entry name" value="7tm_2"/>
    <property type="match status" value="1"/>
</dbReference>
<keyword evidence="5 8" id="KW-0472">Membrane</keyword>
<comment type="subcellular location">
    <subcellularLocation>
        <location evidence="1">Membrane</location>
        <topology evidence="1">Multi-pass membrane protein</topology>
    </subcellularLocation>
</comment>
<organism evidence="11 12">
    <name type="scientific">Crenichthys baileyi</name>
    <name type="common">White River springfish</name>
    <dbReference type="NCBI Taxonomy" id="28760"/>
    <lineage>
        <taxon>Eukaryota</taxon>
        <taxon>Metazoa</taxon>
        <taxon>Chordata</taxon>
        <taxon>Craniata</taxon>
        <taxon>Vertebrata</taxon>
        <taxon>Euteleostomi</taxon>
        <taxon>Actinopterygii</taxon>
        <taxon>Neopterygii</taxon>
        <taxon>Teleostei</taxon>
        <taxon>Neoteleostei</taxon>
        <taxon>Acanthomorphata</taxon>
        <taxon>Ovalentaria</taxon>
        <taxon>Atherinomorphae</taxon>
        <taxon>Cyprinodontiformes</taxon>
        <taxon>Goodeidae</taxon>
        <taxon>Crenichthys</taxon>
    </lineage>
</organism>
<dbReference type="GO" id="GO:0098794">
    <property type="term" value="C:postsynapse"/>
    <property type="evidence" value="ECO:0007669"/>
    <property type="project" value="TreeGrafter"/>
</dbReference>
<dbReference type="Proteomes" id="UP001311232">
    <property type="component" value="Unassembled WGS sequence"/>
</dbReference>
<evidence type="ECO:0000313" key="11">
    <source>
        <dbReference type="EMBL" id="KAK5605744.1"/>
    </source>
</evidence>
<keyword evidence="6" id="KW-1015">Disulfide bond</keyword>
<evidence type="ECO:0000259" key="9">
    <source>
        <dbReference type="PROSITE" id="PS50221"/>
    </source>
</evidence>
<dbReference type="InterPro" id="IPR008077">
    <property type="entry name" value="GPCR_2_brain_angio_inhib"/>
</dbReference>